<organism evidence="1 2">
    <name type="scientific">Paraburkholderia fungorum</name>
    <dbReference type="NCBI Taxonomy" id="134537"/>
    <lineage>
        <taxon>Bacteria</taxon>
        <taxon>Pseudomonadati</taxon>
        <taxon>Pseudomonadota</taxon>
        <taxon>Betaproteobacteria</taxon>
        <taxon>Burkholderiales</taxon>
        <taxon>Burkholderiaceae</taxon>
        <taxon>Paraburkholderia</taxon>
    </lineage>
</organism>
<dbReference type="OrthoDB" id="9024988at2"/>
<dbReference type="Proteomes" id="UP000183487">
    <property type="component" value="Unassembled WGS sequence"/>
</dbReference>
<protein>
    <submittedName>
        <fullName evidence="1">Uncharacterized protein</fullName>
    </submittedName>
</protein>
<name>A0A1H1JN17_9BURK</name>
<accession>A0A1H1JN17</accession>
<dbReference type="RefSeq" id="WP_074772297.1">
    <property type="nucleotide sequence ID" value="NZ_FNKP01000003.1"/>
</dbReference>
<dbReference type="AlphaFoldDB" id="A0A1H1JN17"/>
<evidence type="ECO:0000313" key="2">
    <source>
        <dbReference type="Proteomes" id="UP000183487"/>
    </source>
</evidence>
<reference evidence="2" key="1">
    <citation type="submission" date="2016-10" db="EMBL/GenBank/DDBJ databases">
        <authorList>
            <person name="Varghese N."/>
        </authorList>
    </citation>
    <scope>NUCLEOTIDE SEQUENCE [LARGE SCALE GENOMIC DNA]</scope>
    <source>
        <strain evidence="2">GAS106B</strain>
    </source>
</reference>
<gene>
    <name evidence="1" type="ORF">SAMN05443245_6921</name>
</gene>
<evidence type="ECO:0000313" key="1">
    <source>
        <dbReference type="EMBL" id="SDR51411.1"/>
    </source>
</evidence>
<sequence length="62" mass="6720">MIDTYVVKSGEKFLGSGEDGDIGLAPVLKEAKRFLSREEAEEAADRYADPGFEILKVDASAL</sequence>
<keyword evidence="2" id="KW-1185">Reference proteome</keyword>
<dbReference type="EMBL" id="FNKP01000003">
    <property type="protein sequence ID" value="SDR51411.1"/>
    <property type="molecule type" value="Genomic_DNA"/>
</dbReference>
<proteinExistence type="predicted"/>